<dbReference type="KEGG" id="hli:HLI_17500"/>
<dbReference type="InterPro" id="IPR013341">
    <property type="entry name" value="Mandelate_racemase_N_dom"/>
</dbReference>
<dbReference type="Pfam" id="PF13378">
    <property type="entry name" value="MR_MLE_C"/>
    <property type="match status" value="1"/>
</dbReference>
<dbReference type="OrthoDB" id="9774531at2"/>
<evidence type="ECO:0000256" key="2">
    <source>
        <dbReference type="ARBA" id="ARBA00022723"/>
    </source>
</evidence>
<sequence>MKIDRITLRKIVLPLKSPFVTHHGRLEERPLIIVEARDGDGRVGYGEVTAFPTPFYTSETIHTAWYVLQELLIPSVLSKNVHHPKDIGSIMEGFQGHPMAKAGLEGSLWDLYSKQEEVSLSQLIGGTRKFVTAGAVISLRDDMESYIHDLKKDGYHRYKLKVKKGYEHETIETVQEIDPDLPIMIDANGQYDEKDIDHLKSLDQYGLMMLEQPFAPGDFYLHRELQKKLQTPLCLDESVSGFHDAVQGVQLESCQIINVKISRVGGLMAAIQIHDYCKRKGFPVWCGGMVESGISKAHNLALASLPNFTIPGDLSGSLRYFEKDIINSGIQINKGQIEVPQGPGIGVDVDEEYLHHVTCEAYTFSV</sequence>
<keyword evidence="4" id="KW-0456">Lyase</keyword>
<dbReference type="Proteomes" id="UP000287756">
    <property type="component" value="Chromosome"/>
</dbReference>
<accession>A0A410MGK8</accession>
<gene>
    <name evidence="8" type="primary">menC</name>
    <name evidence="8" type="ORF">HLI_17500</name>
</gene>
<dbReference type="InterPro" id="IPR036849">
    <property type="entry name" value="Enolase-like_C_sf"/>
</dbReference>
<protein>
    <recommendedName>
        <fullName evidence="5 6">o-succinylbenzoate synthase</fullName>
        <ecNumber evidence="5 6">4.2.1.113</ecNumber>
    </recommendedName>
</protein>
<evidence type="ECO:0000256" key="4">
    <source>
        <dbReference type="ARBA" id="ARBA00023239"/>
    </source>
</evidence>
<keyword evidence="2" id="KW-0479">Metal-binding</keyword>
<dbReference type="GO" id="GO:0046872">
    <property type="term" value="F:metal ion binding"/>
    <property type="evidence" value="ECO:0007669"/>
    <property type="project" value="UniProtKB-KW"/>
</dbReference>
<dbReference type="EMBL" id="CP026118">
    <property type="protein sequence ID" value="QAS53879.1"/>
    <property type="molecule type" value="Genomic_DNA"/>
</dbReference>
<dbReference type="RefSeq" id="WP_128526151.1">
    <property type="nucleotide sequence ID" value="NZ_CP026118.1"/>
</dbReference>
<dbReference type="Gene3D" id="3.30.390.10">
    <property type="entry name" value="Enolase-like, N-terminal domain"/>
    <property type="match status" value="1"/>
</dbReference>
<dbReference type="AlphaFoldDB" id="A0A410MGK8"/>
<dbReference type="InterPro" id="IPR029065">
    <property type="entry name" value="Enolase_C-like"/>
</dbReference>
<dbReference type="PANTHER" id="PTHR48073:SF5">
    <property type="entry name" value="O-SUCCINYLBENZOATE SYNTHASE"/>
    <property type="match status" value="1"/>
</dbReference>
<keyword evidence="3" id="KW-0460">Magnesium</keyword>
<dbReference type="GO" id="GO:0016854">
    <property type="term" value="F:racemase and epimerase activity"/>
    <property type="evidence" value="ECO:0007669"/>
    <property type="project" value="UniProtKB-ARBA"/>
</dbReference>
<evidence type="ECO:0000256" key="5">
    <source>
        <dbReference type="ARBA" id="ARBA00029491"/>
    </source>
</evidence>
<dbReference type="GO" id="GO:0043748">
    <property type="term" value="F:O-succinylbenzoate synthase activity"/>
    <property type="evidence" value="ECO:0007669"/>
    <property type="project" value="UniProtKB-EC"/>
</dbReference>
<proteinExistence type="predicted"/>
<evidence type="ECO:0000256" key="3">
    <source>
        <dbReference type="ARBA" id="ARBA00022842"/>
    </source>
</evidence>
<dbReference type="GO" id="GO:0009234">
    <property type="term" value="P:menaquinone biosynthetic process"/>
    <property type="evidence" value="ECO:0007669"/>
    <property type="project" value="UniProtKB-UniRule"/>
</dbReference>
<dbReference type="Pfam" id="PF02746">
    <property type="entry name" value="MR_MLE_N"/>
    <property type="match status" value="1"/>
</dbReference>
<dbReference type="SMART" id="SM00922">
    <property type="entry name" value="MR_MLE"/>
    <property type="match status" value="1"/>
</dbReference>
<evidence type="ECO:0000256" key="6">
    <source>
        <dbReference type="NCBIfam" id="TIGR01928"/>
    </source>
</evidence>
<dbReference type="EC" id="4.2.1.113" evidence="5 6"/>
<comment type="cofactor">
    <cofactor evidence="1">
        <name>a divalent metal cation</name>
        <dbReference type="ChEBI" id="CHEBI:60240"/>
    </cofactor>
</comment>
<dbReference type="InterPro" id="IPR013342">
    <property type="entry name" value="Mandelate_racemase_C"/>
</dbReference>
<dbReference type="SFLD" id="SFLDG00180">
    <property type="entry name" value="muconate_cycloisomerase"/>
    <property type="match status" value="1"/>
</dbReference>
<evidence type="ECO:0000313" key="9">
    <source>
        <dbReference type="Proteomes" id="UP000287756"/>
    </source>
</evidence>
<dbReference type="InterPro" id="IPR010197">
    <property type="entry name" value="OSBS/NAAAR"/>
</dbReference>
<dbReference type="Gene3D" id="3.20.20.120">
    <property type="entry name" value="Enolase-like C-terminal domain"/>
    <property type="match status" value="1"/>
</dbReference>
<dbReference type="CDD" id="cd03317">
    <property type="entry name" value="NAAAR"/>
    <property type="match status" value="1"/>
</dbReference>
<dbReference type="NCBIfam" id="TIGR01928">
    <property type="entry name" value="menC_lowGC_arch"/>
    <property type="match status" value="1"/>
</dbReference>
<evidence type="ECO:0000259" key="7">
    <source>
        <dbReference type="SMART" id="SM00922"/>
    </source>
</evidence>
<dbReference type="SFLD" id="SFLDS00001">
    <property type="entry name" value="Enolase"/>
    <property type="match status" value="1"/>
</dbReference>
<dbReference type="SFLD" id="SFLDF00009">
    <property type="entry name" value="o-succinylbenzoate_synthase"/>
    <property type="match status" value="1"/>
</dbReference>
<evidence type="ECO:0000256" key="1">
    <source>
        <dbReference type="ARBA" id="ARBA00001968"/>
    </source>
</evidence>
<dbReference type="UniPathway" id="UPA00079"/>
<dbReference type="SUPFAM" id="SSF51604">
    <property type="entry name" value="Enolase C-terminal domain-like"/>
    <property type="match status" value="1"/>
</dbReference>
<evidence type="ECO:0000313" key="8">
    <source>
        <dbReference type="EMBL" id="QAS53879.1"/>
    </source>
</evidence>
<organism evidence="8 9">
    <name type="scientific">Halobacillus litoralis</name>
    <dbReference type="NCBI Taxonomy" id="45668"/>
    <lineage>
        <taxon>Bacteria</taxon>
        <taxon>Bacillati</taxon>
        <taxon>Bacillota</taxon>
        <taxon>Bacilli</taxon>
        <taxon>Bacillales</taxon>
        <taxon>Bacillaceae</taxon>
        <taxon>Halobacillus</taxon>
    </lineage>
</organism>
<dbReference type="SUPFAM" id="SSF54826">
    <property type="entry name" value="Enolase N-terminal domain-like"/>
    <property type="match status" value="1"/>
</dbReference>
<reference evidence="8 9" key="1">
    <citation type="submission" date="2018-01" db="EMBL/GenBank/DDBJ databases">
        <title>The whole genome sequencing and assembly of Halobacillus litoralis ERB031 strain.</title>
        <authorList>
            <person name="Lee S.-J."/>
            <person name="Park M.-K."/>
            <person name="Kim J.-Y."/>
            <person name="Lee Y.-J."/>
            <person name="Yi H."/>
            <person name="Bahn Y.-S."/>
            <person name="Kim J.F."/>
            <person name="Lee D.-W."/>
        </authorList>
    </citation>
    <scope>NUCLEOTIDE SEQUENCE [LARGE SCALE GENOMIC DNA]</scope>
    <source>
        <strain evidence="8 9">ERB 031</strain>
    </source>
</reference>
<dbReference type="InterPro" id="IPR029017">
    <property type="entry name" value="Enolase-like_N"/>
</dbReference>
<feature type="domain" description="Mandelate racemase/muconate lactonizing enzyme C-terminal" evidence="7">
    <location>
        <begin position="140"/>
        <end position="232"/>
    </location>
</feature>
<name>A0A410MGK8_9BACI</name>
<dbReference type="UniPathway" id="UPA01057">
    <property type="reaction ID" value="UER00165"/>
</dbReference>
<dbReference type="PANTHER" id="PTHR48073">
    <property type="entry name" value="O-SUCCINYLBENZOATE SYNTHASE-RELATED"/>
    <property type="match status" value="1"/>
</dbReference>